<comment type="caution">
    <text evidence="2">The sequence shown here is derived from an EMBL/GenBank/DDBJ whole genome shotgun (WGS) entry which is preliminary data.</text>
</comment>
<protein>
    <recommendedName>
        <fullName evidence="1">Bacterial CdiA-CT RNAse A domain-containing protein</fullName>
    </recommendedName>
</protein>
<dbReference type="CDD" id="cd20684">
    <property type="entry name" value="CdiA-CT_Yk_RNaseA-like"/>
    <property type="match status" value="1"/>
</dbReference>
<sequence>MRITVECSGFSRAADACLTANQVAALLTQSLGSRLAGTSGMAGDDATSADFSSAYDTTAREAAAALADLTHAFTGAGRLLAATGANHVRAEAAAAGRSYDEAAGGDDGAFMRIVPPTVPSSIGADEPSLGVVDAWILDQVEGFVWPGADVAALHVAADAWRQAAASTSRLADYVDVAVTLLEAQRSPEVPLAVDALAELTTLVGDTAWQLSSLATACDEYASAVEAAHDRTRALLGEVARMIVEGAVISVIAAGISGGLAGGAAGAAAAARVRSVAPRFYALLVTLRAGVATAATRLERAADELSAVRTRLEKFLRVPARGESGTIRHPGGWLPRRRGWLREHEVPPGHTLERHVGKSADELLQRLESTGRRQASSFVDQAHAERCIERVLTRFEAEIEAWRRAGGSDKLVLRSDLDERTGTIALGDGTMVEATAVRVVLIPSKNASGWQLLTAYPD</sequence>
<evidence type="ECO:0000313" key="3">
    <source>
        <dbReference type="Proteomes" id="UP001074726"/>
    </source>
</evidence>
<dbReference type="Pfam" id="PF18431">
    <property type="entry name" value="RNAse_A_bac"/>
    <property type="match status" value="1"/>
</dbReference>
<evidence type="ECO:0000313" key="2">
    <source>
        <dbReference type="EMBL" id="MCY4726878.1"/>
    </source>
</evidence>
<name>A0ABT4CD29_9ACTN</name>
<keyword evidence="3" id="KW-1185">Reference proteome</keyword>
<reference evidence="2" key="1">
    <citation type="submission" date="2022-08" db="EMBL/GenBank/DDBJ databases">
        <title>Genome sequencing of Nocardioides sp. STR2.</title>
        <authorList>
            <person name="So Y."/>
        </authorList>
    </citation>
    <scope>NUCLEOTIDE SEQUENCE</scope>
    <source>
        <strain evidence="2">STR2</strain>
    </source>
</reference>
<proteinExistence type="predicted"/>
<dbReference type="RefSeq" id="WP_268111802.1">
    <property type="nucleotide sequence ID" value="NZ_JAPPUX010000003.1"/>
</dbReference>
<feature type="domain" description="Bacterial CdiA-CT RNAse A" evidence="1">
    <location>
        <begin position="348"/>
        <end position="456"/>
    </location>
</feature>
<evidence type="ECO:0000259" key="1">
    <source>
        <dbReference type="Pfam" id="PF18431"/>
    </source>
</evidence>
<dbReference type="Proteomes" id="UP001074726">
    <property type="component" value="Unassembled WGS sequence"/>
</dbReference>
<accession>A0ABT4CD29</accession>
<organism evidence="2 3">
    <name type="scientific">Nocardioides pini</name>
    <dbReference type="NCBI Taxonomy" id="2975053"/>
    <lineage>
        <taxon>Bacteria</taxon>
        <taxon>Bacillati</taxon>
        <taxon>Actinomycetota</taxon>
        <taxon>Actinomycetes</taxon>
        <taxon>Propionibacteriales</taxon>
        <taxon>Nocardioidaceae</taxon>
        <taxon>Nocardioides</taxon>
    </lineage>
</organism>
<dbReference type="EMBL" id="JAPPUX010000003">
    <property type="protein sequence ID" value="MCY4726878.1"/>
    <property type="molecule type" value="Genomic_DNA"/>
</dbReference>
<gene>
    <name evidence="2" type="ORF">NYO98_11370</name>
</gene>
<dbReference type="InterPro" id="IPR041436">
    <property type="entry name" value="RNAse_A_bac"/>
</dbReference>